<proteinExistence type="predicted"/>
<dbReference type="InterPro" id="IPR012340">
    <property type="entry name" value="NA-bd_OB-fold"/>
</dbReference>
<evidence type="ECO:0000256" key="1">
    <source>
        <dbReference type="SAM" id="SignalP"/>
    </source>
</evidence>
<protein>
    <submittedName>
        <fullName evidence="2">(rape) hypothetical protein</fullName>
    </submittedName>
</protein>
<reference evidence="2" key="1">
    <citation type="submission" date="2021-01" db="EMBL/GenBank/DDBJ databases">
        <authorList>
            <consortium name="Genoscope - CEA"/>
            <person name="William W."/>
        </authorList>
    </citation>
    <scope>NUCLEOTIDE SEQUENCE</scope>
</reference>
<name>A0A816N867_BRANA</name>
<evidence type="ECO:0000313" key="2">
    <source>
        <dbReference type="EMBL" id="CAF2032308.1"/>
    </source>
</evidence>
<dbReference type="Gene3D" id="2.40.50.140">
    <property type="entry name" value="Nucleic acid-binding proteins"/>
    <property type="match status" value="1"/>
</dbReference>
<dbReference type="EMBL" id="HG994371">
    <property type="protein sequence ID" value="CAF2032308.1"/>
    <property type="molecule type" value="Genomic_DNA"/>
</dbReference>
<accession>A0A816N867</accession>
<organism evidence="2">
    <name type="scientific">Brassica napus</name>
    <name type="common">Rape</name>
    <dbReference type="NCBI Taxonomy" id="3708"/>
    <lineage>
        <taxon>Eukaryota</taxon>
        <taxon>Viridiplantae</taxon>
        <taxon>Streptophyta</taxon>
        <taxon>Embryophyta</taxon>
        <taxon>Tracheophyta</taxon>
        <taxon>Spermatophyta</taxon>
        <taxon>Magnoliopsida</taxon>
        <taxon>eudicotyledons</taxon>
        <taxon>Gunneridae</taxon>
        <taxon>Pentapetalae</taxon>
        <taxon>rosids</taxon>
        <taxon>malvids</taxon>
        <taxon>Brassicales</taxon>
        <taxon>Brassicaceae</taxon>
        <taxon>Brassiceae</taxon>
        <taxon>Brassica</taxon>
    </lineage>
</organism>
<sequence length="144" mass="16665">MFAEKKKLFLMNMNNSFLVLIRILATRCMAQMSLCTGYLPRRYEYTSFQRCSKTGLNLLVLPIINLNYRHRNAQMASRTALSSTSSEETCKDRLYAETRVAKLRSNGFILFVPKYEIEGPVYVTAKGEKRGGDWYVDEENQKIV</sequence>
<feature type="chain" id="PRO_5032772996" evidence="1">
    <location>
        <begin position="31"/>
        <end position="144"/>
    </location>
</feature>
<keyword evidence="1" id="KW-0732">Signal</keyword>
<dbReference type="AlphaFoldDB" id="A0A816N867"/>
<gene>
    <name evidence="2" type="ORF">DARMORV10_C07P60970.1</name>
</gene>
<dbReference type="Proteomes" id="UP001295469">
    <property type="component" value="Chromosome C07"/>
</dbReference>
<feature type="signal peptide" evidence="1">
    <location>
        <begin position="1"/>
        <end position="30"/>
    </location>
</feature>